<dbReference type="EMBL" id="BNAT01000029">
    <property type="protein sequence ID" value="GHE45322.1"/>
    <property type="molecule type" value="Genomic_DNA"/>
</dbReference>
<dbReference type="RefSeq" id="WP_189786082.1">
    <property type="nucleotide sequence ID" value="NZ_BNAT01000029.1"/>
</dbReference>
<feature type="transmembrane region" description="Helical" evidence="1">
    <location>
        <begin position="59"/>
        <end position="78"/>
    </location>
</feature>
<evidence type="ECO:0000313" key="3">
    <source>
        <dbReference type="Proteomes" id="UP000603227"/>
    </source>
</evidence>
<evidence type="ECO:0000256" key="1">
    <source>
        <dbReference type="SAM" id="Phobius"/>
    </source>
</evidence>
<keyword evidence="1" id="KW-0472">Membrane</keyword>
<organism evidence="2 3">
    <name type="scientific">Streptomyces capitiformicae</name>
    <dbReference type="NCBI Taxonomy" id="2014920"/>
    <lineage>
        <taxon>Bacteria</taxon>
        <taxon>Bacillati</taxon>
        <taxon>Actinomycetota</taxon>
        <taxon>Actinomycetes</taxon>
        <taxon>Kitasatosporales</taxon>
        <taxon>Streptomycetaceae</taxon>
        <taxon>Streptomyces</taxon>
    </lineage>
</organism>
<name>A0A918ZD99_9ACTN</name>
<keyword evidence="1" id="KW-0812">Transmembrane</keyword>
<feature type="transmembrane region" description="Helical" evidence="1">
    <location>
        <begin position="136"/>
        <end position="156"/>
    </location>
</feature>
<gene>
    <name evidence="2" type="ORF">GCM10017771_65610</name>
</gene>
<keyword evidence="3" id="KW-1185">Reference proteome</keyword>
<dbReference type="AlphaFoldDB" id="A0A918ZD99"/>
<sequence length="157" mass="16611">MNILIHVLPGIAVLTCSAVYGADLFAAIVLRSALSEVDDRTLTTTMGHVHRYGDQRMPVPFVLSVVTSVLSVVAALVAGRTAVALASMLAVAALLCWISIYLRVSAPINRALTAAAAEKRALPNARTLQRRWDRVVPLRLSLQAIAVAALCTALGLA</sequence>
<comment type="caution">
    <text evidence="2">The sequence shown here is derived from an EMBL/GenBank/DDBJ whole genome shotgun (WGS) entry which is preliminary data.</text>
</comment>
<dbReference type="Proteomes" id="UP000603227">
    <property type="component" value="Unassembled WGS sequence"/>
</dbReference>
<reference evidence="2" key="1">
    <citation type="journal article" date="2014" name="Int. J. Syst. Evol. Microbiol.">
        <title>Complete genome sequence of Corynebacterium casei LMG S-19264T (=DSM 44701T), isolated from a smear-ripened cheese.</title>
        <authorList>
            <consortium name="US DOE Joint Genome Institute (JGI-PGF)"/>
            <person name="Walter F."/>
            <person name="Albersmeier A."/>
            <person name="Kalinowski J."/>
            <person name="Ruckert C."/>
        </authorList>
    </citation>
    <scope>NUCLEOTIDE SEQUENCE</scope>
    <source>
        <strain evidence="2">CGMCC 4.7403</strain>
    </source>
</reference>
<keyword evidence="1" id="KW-1133">Transmembrane helix</keyword>
<reference evidence="2" key="2">
    <citation type="submission" date="2020-09" db="EMBL/GenBank/DDBJ databases">
        <authorList>
            <person name="Sun Q."/>
            <person name="Zhou Y."/>
        </authorList>
    </citation>
    <scope>NUCLEOTIDE SEQUENCE</scope>
    <source>
        <strain evidence="2">CGMCC 4.7403</strain>
    </source>
</reference>
<feature type="transmembrane region" description="Helical" evidence="1">
    <location>
        <begin position="6"/>
        <end position="30"/>
    </location>
</feature>
<accession>A0A918ZD99</accession>
<proteinExistence type="predicted"/>
<evidence type="ECO:0000313" key="2">
    <source>
        <dbReference type="EMBL" id="GHE45322.1"/>
    </source>
</evidence>
<protein>
    <recommendedName>
        <fullName evidence="4">DUF1772 domain-containing protein</fullName>
    </recommendedName>
</protein>
<feature type="transmembrane region" description="Helical" evidence="1">
    <location>
        <begin position="84"/>
        <end position="102"/>
    </location>
</feature>
<evidence type="ECO:0008006" key="4">
    <source>
        <dbReference type="Google" id="ProtNLM"/>
    </source>
</evidence>